<dbReference type="EMBL" id="LCJB01000016">
    <property type="protein sequence ID" value="KKT71440.1"/>
    <property type="molecule type" value="Genomic_DNA"/>
</dbReference>
<feature type="binding site" evidence="7">
    <location>
        <position position="863"/>
    </location>
    <ligand>
        <name>Zn(2+)</name>
        <dbReference type="ChEBI" id="CHEBI:29105"/>
        <label>2</label>
    </ligand>
</feature>
<dbReference type="Gene3D" id="1.10.150.390">
    <property type="match status" value="1"/>
</dbReference>
<dbReference type="Proteomes" id="UP000034154">
    <property type="component" value="Unassembled WGS sequence"/>
</dbReference>
<dbReference type="HAMAP" id="MF_01322">
    <property type="entry name" value="RNApol_bact_RpoC"/>
    <property type="match status" value="1"/>
</dbReference>
<feature type="binding site" evidence="7">
    <location>
        <position position="84"/>
    </location>
    <ligand>
        <name>Zn(2+)</name>
        <dbReference type="ChEBI" id="CHEBI:29105"/>
        <label>1</label>
    </ligand>
</feature>
<keyword evidence="7" id="KW-0460">Magnesium</keyword>
<dbReference type="GO" id="GO:0006351">
    <property type="term" value="P:DNA-templated transcription"/>
    <property type="evidence" value="ECO:0007669"/>
    <property type="project" value="UniProtKB-UniRule"/>
</dbReference>
<dbReference type="InterPro" id="IPR038120">
    <property type="entry name" value="Rpb1_funnel_sf"/>
</dbReference>
<feature type="binding site" evidence="7">
    <location>
        <position position="938"/>
    </location>
    <ligand>
        <name>Zn(2+)</name>
        <dbReference type="ChEBI" id="CHEBI:29105"/>
        <label>2</label>
    </ligand>
</feature>
<dbReference type="Pfam" id="PF00623">
    <property type="entry name" value="RNA_pol_Rpb1_2"/>
    <property type="match status" value="2"/>
</dbReference>
<evidence type="ECO:0000256" key="6">
    <source>
        <dbReference type="ARBA" id="ARBA00048552"/>
    </source>
</evidence>
<dbReference type="InterPro" id="IPR042102">
    <property type="entry name" value="RNA_pol_Rpb1_3_sf"/>
</dbReference>
<evidence type="ECO:0000256" key="5">
    <source>
        <dbReference type="ARBA" id="ARBA00023163"/>
    </source>
</evidence>
<evidence type="ECO:0000256" key="8">
    <source>
        <dbReference type="RuleBase" id="RU004279"/>
    </source>
</evidence>
<feature type="binding site" evidence="7">
    <location>
        <position position="530"/>
    </location>
    <ligand>
        <name>Mg(2+)</name>
        <dbReference type="ChEBI" id="CHEBI:18420"/>
    </ligand>
</feature>
<dbReference type="PANTHER" id="PTHR19376:SF54">
    <property type="entry name" value="DNA-DIRECTED RNA POLYMERASE SUBUNIT BETA"/>
    <property type="match status" value="1"/>
</dbReference>
<name>A0A0G1JJ97_9BACT</name>
<dbReference type="InterPro" id="IPR000722">
    <property type="entry name" value="RNA_pol_asu"/>
</dbReference>
<feature type="binding site" evidence="7">
    <location>
        <position position="66"/>
    </location>
    <ligand>
        <name>Zn(2+)</name>
        <dbReference type="ChEBI" id="CHEBI:29105"/>
        <label>1</label>
    </ligand>
</feature>
<feature type="binding site" evidence="7">
    <location>
        <position position="948"/>
    </location>
    <ligand>
        <name>Zn(2+)</name>
        <dbReference type="ChEBI" id="CHEBI:29105"/>
        <label>2</label>
    </ligand>
</feature>
<dbReference type="InterPro" id="IPR012754">
    <property type="entry name" value="DNA-dir_RpoC_beta_prime_bact"/>
</dbReference>
<dbReference type="SMART" id="SM00663">
    <property type="entry name" value="RPOLA_N"/>
    <property type="match status" value="1"/>
</dbReference>
<comment type="caution">
    <text evidence="11">The sequence shown here is derived from an EMBL/GenBank/DDBJ whole genome shotgun (WGS) entry which is preliminary data.</text>
</comment>
<keyword evidence="3 7" id="KW-0548">Nucleotidyltransferase</keyword>
<dbReference type="NCBIfam" id="TIGR02386">
    <property type="entry name" value="rpoC_TIGR"/>
    <property type="match status" value="1"/>
</dbReference>
<dbReference type="Gene3D" id="1.10.132.30">
    <property type="match status" value="1"/>
</dbReference>
<dbReference type="InterPro" id="IPR007083">
    <property type="entry name" value="RNA_pol_Rpb1_4"/>
</dbReference>
<dbReference type="Gene3D" id="2.40.40.20">
    <property type="match status" value="1"/>
</dbReference>
<dbReference type="InterPro" id="IPR006592">
    <property type="entry name" value="RNA_pol_N"/>
</dbReference>
<dbReference type="InterPro" id="IPR044893">
    <property type="entry name" value="RNA_pol_Rpb1_clamp_domain"/>
</dbReference>
<dbReference type="Gene3D" id="2.40.50.100">
    <property type="match status" value="2"/>
</dbReference>
<evidence type="ECO:0000313" key="11">
    <source>
        <dbReference type="EMBL" id="KKT71440.1"/>
    </source>
</evidence>
<dbReference type="Gene3D" id="1.10.40.90">
    <property type="match status" value="1"/>
</dbReference>
<dbReference type="Pfam" id="PF05000">
    <property type="entry name" value="RNA_pol_Rpb1_4"/>
    <property type="match status" value="1"/>
</dbReference>
<feature type="binding site" evidence="7">
    <location>
        <position position="68"/>
    </location>
    <ligand>
        <name>Zn(2+)</name>
        <dbReference type="ChEBI" id="CHEBI:29105"/>
        <label>1</label>
    </ligand>
</feature>
<reference evidence="11 12" key="1">
    <citation type="journal article" date="2015" name="Nature">
        <title>rRNA introns, odd ribosomes, and small enigmatic genomes across a large radiation of phyla.</title>
        <authorList>
            <person name="Brown C.T."/>
            <person name="Hug L.A."/>
            <person name="Thomas B.C."/>
            <person name="Sharon I."/>
            <person name="Castelle C.J."/>
            <person name="Singh A."/>
            <person name="Wilkins M.J."/>
            <person name="Williams K.H."/>
            <person name="Banfield J.F."/>
        </authorList>
    </citation>
    <scope>NUCLEOTIDE SEQUENCE [LARGE SCALE GENOMIC DNA]</scope>
</reference>
<evidence type="ECO:0000259" key="10">
    <source>
        <dbReference type="SMART" id="SM00663"/>
    </source>
</evidence>
<dbReference type="Pfam" id="PF04997">
    <property type="entry name" value="RNA_pol_Rpb1_1"/>
    <property type="match status" value="1"/>
</dbReference>
<feature type="region of interest" description="Disordered" evidence="9">
    <location>
        <begin position="1299"/>
        <end position="1324"/>
    </location>
</feature>
<dbReference type="Pfam" id="PF04998">
    <property type="entry name" value="RNA_pol_Rpb1_5"/>
    <property type="match status" value="1"/>
</dbReference>
<dbReference type="GO" id="GO:0008270">
    <property type="term" value="F:zinc ion binding"/>
    <property type="evidence" value="ECO:0007669"/>
    <property type="project" value="UniProtKB-UniRule"/>
</dbReference>
<comment type="cofactor">
    <cofactor evidence="7">
        <name>Zn(2+)</name>
        <dbReference type="ChEBI" id="CHEBI:29105"/>
    </cofactor>
    <text evidence="7">Binds 2 Zn(2+) ions per subunit.</text>
</comment>
<protein>
    <recommendedName>
        <fullName evidence="7">DNA-directed RNA polymerase subunit beta'</fullName>
        <shortName evidence="7">RNAP subunit beta'</shortName>
        <ecNumber evidence="7">2.7.7.6</ecNumber>
    </recommendedName>
    <alternativeName>
        <fullName evidence="7">RNA polymerase subunit beta'</fullName>
    </alternativeName>
    <alternativeName>
        <fullName evidence="7">Transcriptase subunit beta'</fullName>
    </alternativeName>
</protein>
<dbReference type="SUPFAM" id="SSF64484">
    <property type="entry name" value="beta and beta-prime subunits of DNA dependent RNA-polymerase"/>
    <property type="match status" value="1"/>
</dbReference>
<evidence type="ECO:0000256" key="3">
    <source>
        <dbReference type="ARBA" id="ARBA00022695"/>
    </source>
</evidence>
<dbReference type="Gene3D" id="1.10.274.100">
    <property type="entry name" value="RNA polymerase Rpb1, domain 3"/>
    <property type="match status" value="1"/>
</dbReference>
<comment type="similarity">
    <text evidence="7 8">Belongs to the RNA polymerase beta' chain family.</text>
</comment>
<comment type="subunit">
    <text evidence="7">The RNAP catalytic core consists of 2 alpha, 1 beta, 1 beta' and 1 omega subunit. When a sigma factor is associated with the core the holoenzyme is formed, which can initiate transcription.</text>
</comment>
<comment type="function">
    <text evidence="7 8">DNA-dependent RNA polymerase catalyzes the transcription of DNA into RNA using the four ribonucleoside triphosphates as substrates.</text>
</comment>
<evidence type="ECO:0000256" key="7">
    <source>
        <dbReference type="HAMAP-Rule" id="MF_01322"/>
    </source>
</evidence>
<evidence type="ECO:0000256" key="1">
    <source>
        <dbReference type="ARBA" id="ARBA00022478"/>
    </source>
</evidence>
<evidence type="ECO:0000256" key="2">
    <source>
        <dbReference type="ARBA" id="ARBA00022679"/>
    </source>
</evidence>
<dbReference type="Pfam" id="PF04983">
    <property type="entry name" value="RNA_pol_Rpb1_3"/>
    <property type="match status" value="1"/>
</dbReference>
<dbReference type="InterPro" id="IPR007081">
    <property type="entry name" value="RNA_pol_Rpb1_5"/>
</dbReference>
<feature type="binding site" evidence="7">
    <location>
        <position position="945"/>
    </location>
    <ligand>
        <name>Zn(2+)</name>
        <dbReference type="ChEBI" id="CHEBI:29105"/>
        <label>2</label>
    </ligand>
</feature>
<comment type="catalytic activity">
    <reaction evidence="6 7 8">
        <text>RNA(n) + a ribonucleoside 5'-triphosphate = RNA(n+1) + diphosphate</text>
        <dbReference type="Rhea" id="RHEA:21248"/>
        <dbReference type="Rhea" id="RHEA-COMP:14527"/>
        <dbReference type="Rhea" id="RHEA-COMP:17342"/>
        <dbReference type="ChEBI" id="CHEBI:33019"/>
        <dbReference type="ChEBI" id="CHEBI:61557"/>
        <dbReference type="ChEBI" id="CHEBI:140395"/>
        <dbReference type="EC" id="2.7.7.6"/>
    </reaction>
</comment>
<feature type="binding site" evidence="7">
    <location>
        <position position="81"/>
    </location>
    <ligand>
        <name>Zn(2+)</name>
        <dbReference type="ChEBI" id="CHEBI:29105"/>
        <label>1</label>
    </ligand>
</feature>
<dbReference type="PANTHER" id="PTHR19376">
    <property type="entry name" value="DNA-DIRECTED RNA POLYMERASE"/>
    <property type="match status" value="1"/>
</dbReference>
<feature type="binding site" evidence="7">
    <location>
        <position position="534"/>
    </location>
    <ligand>
        <name>Mg(2+)</name>
        <dbReference type="ChEBI" id="CHEBI:18420"/>
    </ligand>
</feature>
<dbReference type="GO" id="GO:0000428">
    <property type="term" value="C:DNA-directed RNA polymerase complex"/>
    <property type="evidence" value="ECO:0007669"/>
    <property type="project" value="UniProtKB-KW"/>
</dbReference>
<keyword evidence="5 7" id="KW-0804">Transcription</keyword>
<dbReference type="GO" id="GO:0000287">
    <property type="term" value="F:magnesium ion binding"/>
    <property type="evidence" value="ECO:0007669"/>
    <property type="project" value="UniProtKB-UniRule"/>
</dbReference>
<dbReference type="InterPro" id="IPR007066">
    <property type="entry name" value="RNA_pol_Rpb1_3"/>
</dbReference>
<dbReference type="GO" id="GO:0003899">
    <property type="term" value="F:DNA-directed RNA polymerase activity"/>
    <property type="evidence" value="ECO:0007669"/>
    <property type="project" value="UniProtKB-UniRule"/>
</dbReference>
<gene>
    <name evidence="7" type="primary">rpoC</name>
    <name evidence="11" type="ORF">UW63_C0016G0007</name>
</gene>
<evidence type="ECO:0000256" key="4">
    <source>
        <dbReference type="ARBA" id="ARBA00022723"/>
    </source>
</evidence>
<dbReference type="PATRIC" id="fig|1619000.3.peg.325"/>
<feature type="compositionally biased region" description="Acidic residues" evidence="9">
    <location>
        <begin position="1304"/>
        <end position="1324"/>
    </location>
</feature>
<dbReference type="GO" id="GO:0003677">
    <property type="term" value="F:DNA binding"/>
    <property type="evidence" value="ECO:0007669"/>
    <property type="project" value="UniProtKB-UniRule"/>
</dbReference>
<comment type="cofactor">
    <cofactor evidence="7">
        <name>Mg(2+)</name>
        <dbReference type="ChEBI" id="CHEBI:18420"/>
    </cofactor>
    <text evidence="7">Binds 1 Mg(2+) ion per subunit.</text>
</comment>
<keyword evidence="4 7" id="KW-0479">Metal-binding</keyword>
<proteinExistence type="inferred from homology"/>
<organism evidence="11 12">
    <name type="scientific">Candidatus Uhrbacteria bacterium GW2011_GWF2_44_350</name>
    <dbReference type="NCBI Taxonomy" id="1619000"/>
    <lineage>
        <taxon>Bacteria</taxon>
        <taxon>Candidatus Uhriibacteriota</taxon>
    </lineage>
</organism>
<dbReference type="Gene3D" id="4.10.860.120">
    <property type="entry name" value="RNA polymerase II, clamp domain"/>
    <property type="match status" value="1"/>
</dbReference>
<keyword evidence="1 7" id="KW-0240">DNA-directed RNA polymerase</keyword>
<dbReference type="InterPro" id="IPR007080">
    <property type="entry name" value="RNA_pol_Rpb1_1"/>
</dbReference>
<dbReference type="CDD" id="cd01609">
    <property type="entry name" value="RNAP_beta'_N"/>
    <property type="match status" value="1"/>
</dbReference>
<dbReference type="InterPro" id="IPR045867">
    <property type="entry name" value="DNA-dir_RpoC_beta_prime"/>
</dbReference>
<keyword evidence="2 7" id="KW-0808">Transferase</keyword>
<sequence length="1324" mass="148243">MFQKLDTLKTTDFDSIRLRLASPDEIRSWSYGEVSKPETINYRTQKPEKHGLFAEEIFGPSKDWECYCGKYKKIRFKGIVCDKCGVEVTHSNVRRERMGHIELAAPVSHIWFLRGLPSKIGTTLDSSVQALEKVIYFASYLITDVNEEAKAQTVEQVKQEYKSKKKMIDGEYTRDVDRLGQRFSGDEKKIKTEAEHLASIRDRKLAELEEDFLIVDKELKELKPLKVINEATYHEWSLRYGHLFDADIGSGAIQKLLKRVNIEETIKLLEEGLEKAIGAKRDRLMRRLKLLRAFHKNGIKPEWMILETIPVIPPDLRPMVALDGGRFATSDLNDLYRRVINRNNRLNRLRELNAPEVIARNEKRMLQEAVDSLIDNNARHSKTVLAATGKKRQLKSLADFLKGKQGRFRQNLLGKRIDYSGRSVIVVGPHLRMNQCGLPKTMAMELFKPFVIAKLIEREYVHNIRSANRYIDSDHPETWDILEEITKDAYVLLNRAPTLHRLGIQAFQPLLIEGKAIQIHPLVCDAFNADFDGDQMAVHVPLTEEAKNEARDLMMATKNLLKPAHGGPVATPGRDLAWTVYCMSMVADKPEDKYRKAFATISDALYAYQTKKIGLREWIRVRGSLKDGMKDESQITETTVGRIIVNSVIPAVIPYMNQSFGRKELANIIRTSVELNGQESTAGTLDAIKDLCFKNATLLSYSWGMADLPDLSAKKEILDEGDARIREVDDFFAQGLLTQAERHNSVVKIWNEIKDRVSELAKKSLVHNGPVYTMIESGARGSWGQFTQMVGMKGLVSNPAGEIIELPVKRSFKEGFDVLEFFISSHGVRKGLSDTALRTANAGYLTRRLVDVAQDVVVREVDCGDREGVLLTKEESDEIGEPLIVRILGRVAFSDIKLPGSKKAIVKANELITEDHIREIESSGKELLEAHVRSVMTCKSRRGVCQQCYGYDLAFNHLVKLGTAVGIMAAQSIGEPGTQLTMRTFHTGGVAGKDITQGLPRVEELFEARNPKMKAVMSEVSGLVNIETVEREMAQVGTGKQIVDTRSGQKVVRIQFSSIEDEAMIIGKSSEAKVNVGDKIAVGDVLAVKKDGIKILSEKEGTVSAVTKGIVKFVCESQKLREYLIPPGYSLIIKDGDEIQAGDPLTDGGLDLQTLFKHKGQNAVQRYLSKEIQFVYASQGQKLNNKHIELIVKQMFSRVRIVDPGDTELLPGEITEKNCFLDENDRVRVDGKREAVADQIFLGITKVSLSTESWLSAASFQETARVLINAAVTGKVDTLRGLKENVIIGRLIPAGSGFGHHDCEEDDAGEVEASQTEEDLEKAG</sequence>
<feature type="binding site" evidence="7">
    <location>
        <position position="532"/>
    </location>
    <ligand>
        <name>Mg(2+)</name>
        <dbReference type="ChEBI" id="CHEBI:18420"/>
    </ligand>
</feature>
<dbReference type="EC" id="2.7.7.6" evidence="7"/>
<evidence type="ECO:0000313" key="12">
    <source>
        <dbReference type="Proteomes" id="UP000034154"/>
    </source>
</evidence>
<feature type="domain" description="RNA polymerase N-terminal" evidence="10">
    <location>
        <begin position="302"/>
        <end position="584"/>
    </location>
</feature>
<dbReference type="CDD" id="cd02655">
    <property type="entry name" value="RNAP_beta'_C"/>
    <property type="match status" value="1"/>
</dbReference>
<keyword evidence="7" id="KW-0862">Zinc</keyword>
<dbReference type="Gene3D" id="1.10.1790.20">
    <property type="match status" value="1"/>
</dbReference>
<evidence type="ECO:0000256" key="9">
    <source>
        <dbReference type="SAM" id="MobiDB-lite"/>
    </source>
</evidence>
<accession>A0A0G1JJ97</accession>